<dbReference type="EMBL" id="BGZK01000185">
    <property type="protein sequence ID" value="GBP26776.1"/>
    <property type="molecule type" value="Genomic_DNA"/>
</dbReference>
<reference evidence="1 2" key="1">
    <citation type="journal article" date="2019" name="Commun. Biol.">
        <title>The bagworm genome reveals a unique fibroin gene that provides high tensile strength.</title>
        <authorList>
            <person name="Kono N."/>
            <person name="Nakamura H."/>
            <person name="Ohtoshi R."/>
            <person name="Tomita M."/>
            <person name="Numata K."/>
            <person name="Arakawa K."/>
        </authorList>
    </citation>
    <scope>NUCLEOTIDE SEQUENCE [LARGE SCALE GENOMIC DNA]</scope>
</reference>
<evidence type="ECO:0000313" key="1">
    <source>
        <dbReference type="EMBL" id="GBP26776.1"/>
    </source>
</evidence>
<organism evidence="1 2">
    <name type="scientific">Eumeta variegata</name>
    <name type="common">Bagworm moth</name>
    <name type="synonym">Eumeta japonica</name>
    <dbReference type="NCBI Taxonomy" id="151549"/>
    <lineage>
        <taxon>Eukaryota</taxon>
        <taxon>Metazoa</taxon>
        <taxon>Ecdysozoa</taxon>
        <taxon>Arthropoda</taxon>
        <taxon>Hexapoda</taxon>
        <taxon>Insecta</taxon>
        <taxon>Pterygota</taxon>
        <taxon>Neoptera</taxon>
        <taxon>Endopterygota</taxon>
        <taxon>Lepidoptera</taxon>
        <taxon>Glossata</taxon>
        <taxon>Ditrysia</taxon>
        <taxon>Tineoidea</taxon>
        <taxon>Psychidae</taxon>
        <taxon>Oiketicinae</taxon>
        <taxon>Eumeta</taxon>
    </lineage>
</organism>
<dbReference type="OrthoDB" id="407509at2759"/>
<proteinExistence type="predicted"/>
<gene>
    <name evidence="1" type="ORF">EVAR_81141_1</name>
</gene>
<comment type="caution">
    <text evidence="1">The sequence shown here is derived from an EMBL/GenBank/DDBJ whole genome shotgun (WGS) entry which is preliminary data.</text>
</comment>
<sequence length="70" mass="7926">MWYKGIHQDGDGPEISGECKSRDPRAYLIHHFLEDIPAASLYEIETALKQLENNQASREGRVSAELQRVG</sequence>
<evidence type="ECO:0000313" key="2">
    <source>
        <dbReference type="Proteomes" id="UP000299102"/>
    </source>
</evidence>
<name>A0A4C1ULD2_EUMVA</name>
<accession>A0A4C1ULD2</accession>
<dbReference type="Proteomes" id="UP000299102">
    <property type="component" value="Unassembled WGS sequence"/>
</dbReference>
<protein>
    <submittedName>
        <fullName evidence="1">Uncharacterized protein</fullName>
    </submittedName>
</protein>
<keyword evidence="2" id="KW-1185">Reference proteome</keyword>
<dbReference type="AlphaFoldDB" id="A0A4C1ULD2"/>